<proteinExistence type="predicted"/>
<dbReference type="EMBL" id="JAHRIP010013570">
    <property type="protein sequence ID" value="MEQ2285486.1"/>
    <property type="molecule type" value="Genomic_DNA"/>
</dbReference>
<keyword evidence="2" id="KW-1185">Reference proteome</keyword>
<evidence type="ECO:0000313" key="1">
    <source>
        <dbReference type="EMBL" id="MEQ2285486.1"/>
    </source>
</evidence>
<dbReference type="Proteomes" id="UP001469553">
    <property type="component" value="Unassembled WGS sequence"/>
</dbReference>
<feature type="non-terminal residue" evidence="1">
    <location>
        <position position="265"/>
    </location>
</feature>
<evidence type="ECO:0000313" key="2">
    <source>
        <dbReference type="Proteomes" id="UP001469553"/>
    </source>
</evidence>
<organism evidence="1 2">
    <name type="scientific">Ameca splendens</name>
    <dbReference type="NCBI Taxonomy" id="208324"/>
    <lineage>
        <taxon>Eukaryota</taxon>
        <taxon>Metazoa</taxon>
        <taxon>Chordata</taxon>
        <taxon>Craniata</taxon>
        <taxon>Vertebrata</taxon>
        <taxon>Euteleostomi</taxon>
        <taxon>Actinopterygii</taxon>
        <taxon>Neopterygii</taxon>
        <taxon>Teleostei</taxon>
        <taxon>Neoteleostei</taxon>
        <taxon>Acanthomorphata</taxon>
        <taxon>Ovalentaria</taxon>
        <taxon>Atherinomorphae</taxon>
        <taxon>Cyprinodontiformes</taxon>
        <taxon>Goodeidae</taxon>
        <taxon>Ameca</taxon>
    </lineage>
</organism>
<gene>
    <name evidence="1" type="ORF">AMECASPLE_032314</name>
</gene>
<feature type="non-terminal residue" evidence="1">
    <location>
        <position position="1"/>
    </location>
</feature>
<sequence>LARRFIKRELLQDITPFKLTKSDPDEQKNCVSACHADIGLGFESVLKTLQSKPSNRVGELSAMEFRRDCITVLSRILKKIQEKSPLKYPAVREIAFLDPSNMTRDPKWYIVQNNGCYLSVADTTSDAPFHHINAVFNATWLLPEQFITEAHTVNDSRLPLRRHFRATLEVELEDKTRKRRRRTSAATQIEAESSSSASVISRLWQDEGVASALSVRSVTKLPELYPSPLIPPPSLHSIRSSSSYISRHHGWIPAAARHRGGARPL</sequence>
<reference evidence="1 2" key="1">
    <citation type="submission" date="2021-06" db="EMBL/GenBank/DDBJ databases">
        <authorList>
            <person name="Palmer J.M."/>
        </authorList>
    </citation>
    <scope>NUCLEOTIDE SEQUENCE [LARGE SCALE GENOMIC DNA]</scope>
    <source>
        <strain evidence="1 2">AS_MEX2019</strain>
        <tissue evidence="1">Muscle</tissue>
    </source>
</reference>
<comment type="caution">
    <text evidence="1">The sequence shown here is derived from an EMBL/GenBank/DDBJ whole genome shotgun (WGS) entry which is preliminary data.</text>
</comment>
<protein>
    <submittedName>
        <fullName evidence="1">Uncharacterized protein</fullName>
    </submittedName>
</protein>
<name>A0ABV0XVI9_9TELE</name>
<accession>A0ABV0XVI9</accession>